<dbReference type="EMBL" id="AJYC02000021">
    <property type="protein sequence ID" value="EKT83345.1"/>
    <property type="molecule type" value="Genomic_DNA"/>
</dbReference>
<dbReference type="InterPro" id="IPR014729">
    <property type="entry name" value="Rossmann-like_a/b/a_fold"/>
</dbReference>
<dbReference type="InterPro" id="IPR006016">
    <property type="entry name" value="UspA"/>
</dbReference>
<protein>
    <submittedName>
        <fullName evidence="3">Usp family protein</fullName>
    </submittedName>
</protein>
<feature type="domain" description="UspA" evidence="2">
    <location>
        <begin position="9"/>
        <end position="144"/>
    </location>
</feature>
<dbReference type="Proteomes" id="UP000005951">
    <property type="component" value="Unassembled WGS sequence"/>
</dbReference>
<dbReference type="PANTHER" id="PTHR46553">
    <property type="entry name" value="ADENINE NUCLEOTIDE ALPHA HYDROLASES-LIKE SUPERFAMILY PROTEIN"/>
    <property type="match status" value="1"/>
</dbReference>
<dbReference type="RefSeq" id="WP_005254675.1">
    <property type="nucleotide sequence ID" value="NZ_AJYC02000021.1"/>
</dbReference>
<dbReference type="Pfam" id="PF00582">
    <property type="entry name" value="Usp"/>
    <property type="match status" value="2"/>
</dbReference>
<evidence type="ECO:0000313" key="4">
    <source>
        <dbReference type="Proteomes" id="UP000005951"/>
    </source>
</evidence>
<dbReference type="PANTHER" id="PTHR46553:SF3">
    <property type="entry name" value="ADENINE NUCLEOTIDE ALPHA HYDROLASES-LIKE SUPERFAMILY PROTEIN"/>
    <property type="match status" value="1"/>
</dbReference>
<comment type="similarity">
    <text evidence="1">Belongs to the universal stress protein A family.</text>
</comment>
<evidence type="ECO:0000259" key="2">
    <source>
        <dbReference type="Pfam" id="PF00582"/>
    </source>
</evidence>
<dbReference type="Gene3D" id="1.10.8.1060">
    <property type="entry name" value="Corynebacterium glutamicum thioredoxin-dependent arsenate reductase, N-terminal domain"/>
    <property type="match status" value="1"/>
</dbReference>
<evidence type="ECO:0000256" key="1">
    <source>
        <dbReference type="ARBA" id="ARBA00008791"/>
    </source>
</evidence>
<sequence>MAARDDSVIVTGVDGSRVGRAASLWAAALAARLGCPLRIVHTLPDASSSAADNAVIRQGSAAAAARETGELVLNETLVLVRERWPHLEVKADLVQGPPARALAAASADARMVVIGNTGAGALRTRAVGSTAIALTKHASCPVTIWQGQPGAPSDHRPVVVGVDDTELSAGAVRQAFEYAHLVDAPVVAVHAWSAYHHIGGGTVPYVLDLDQIERDERVLLTARLAAAVRAFPDVTVTHTVTRRDPRRALAERATKAQLVVVGSSGHGRLAGAVLGSVSHYLLHHSTCPAMVCPTTTGGPDHPDKDDKDDEDIRSRAAAFNAYNEARRAHLVEDEPRQIDSVRKHLSRKFSDTDPGTIDEAVSWALHHFDGTKVRDFVPLLVERAATETLDDTEHL</sequence>
<gene>
    <name evidence="3" type="ORF">WSS_A07664</name>
</gene>
<dbReference type="InterPro" id="IPR006015">
    <property type="entry name" value="Universal_stress_UspA"/>
</dbReference>
<dbReference type="Gene3D" id="3.40.50.620">
    <property type="entry name" value="HUPs"/>
    <property type="match status" value="2"/>
</dbReference>
<dbReference type="AlphaFoldDB" id="K8Y188"/>
<dbReference type="SUPFAM" id="SSF52402">
    <property type="entry name" value="Adenine nucleotide alpha hydrolases-like"/>
    <property type="match status" value="2"/>
</dbReference>
<comment type="caution">
    <text evidence="3">The sequence shown here is derived from an EMBL/GenBank/DDBJ whole genome shotgun (WGS) entry which is preliminary data.</text>
</comment>
<name>K8Y188_RHOOP</name>
<dbReference type="PRINTS" id="PR01438">
    <property type="entry name" value="UNVRSLSTRESS"/>
</dbReference>
<organism evidence="3 4">
    <name type="scientific">Rhodococcus opacus M213</name>
    <dbReference type="NCBI Taxonomy" id="1129896"/>
    <lineage>
        <taxon>Bacteria</taxon>
        <taxon>Bacillati</taxon>
        <taxon>Actinomycetota</taxon>
        <taxon>Actinomycetes</taxon>
        <taxon>Mycobacteriales</taxon>
        <taxon>Nocardiaceae</taxon>
        <taxon>Rhodococcus</taxon>
    </lineage>
</organism>
<reference evidence="3 4" key="1">
    <citation type="journal article" date="2013" name="Genome Announc.">
        <title>Draft Genome Sequence of Rhodococcus opacus Strain M213 Shows a Diverse Catabolic Potential.</title>
        <authorList>
            <person name="Pathak A."/>
            <person name="Green S.J."/>
            <person name="Ogram A."/>
            <person name="Chauhan A."/>
        </authorList>
    </citation>
    <scope>NUCLEOTIDE SEQUENCE [LARGE SCALE GENOMIC DNA]</scope>
    <source>
        <strain evidence="3 4">M213</strain>
    </source>
</reference>
<feature type="domain" description="UspA" evidence="2">
    <location>
        <begin position="156"/>
        <end position="293"/>
    </location>
</feature>
<proteinExistence type="inferred from homology"/>
<evidence type="ECO:0000313" key="3">
    <source>
        <dbReference type="EMBL" id="EKT83345.1"/>
    </source>
</evidence>
<accession>K8Y188</accession>
<dbReference type="NCBIfam" id="NF046112">
    <property type="entry name" value="MSMEG_6209_Nter"/>
    <property type="match status" value="1"/>
</dbReference>